<name>A0A0F3IHW0_9GAMM</name>
<dbReference type="AlphaFoldDB" id="A0A0F3IHW0"/>
<sequence>MNKHEFAICINNRGYEVSLETRKLYEILADADAEKHQQIRVIDESGEDYLYPASLFDRITLPAHVIERVFHAQI</sequence>
<reference evidence="2" key="1">
    <citation type="submission" date="2015-03" db="EMBL/GenBank/DDBJ databases">
        <title>Draft genome sequence of a novel methanotroph (Sn10-6) isolated from flooded ricefield rhizosphere in India.</title>
        <authorList>
            <person name="Pandit P.S."/>
            <person name="Pore S.D."/>
            <person name="Arora P."/>
            <person name="Kapse N.G."/>
            <person name="Dhakephalkar P.K."/>
            <person name="Rahalkar M.C."/>
        </authorList>
    </citation>
    <scope>NUCLEOTIDE SEQUENCE [LARGE SCALE GENOMIC DNA]</scope>
    <source>
        <strain evidence="2">Sn10-6</strain>
    </source>
</reference>
<dbReference type="Proteomes" id="UP000033684">
    <property type="component" value="Unassembled WGS sequence"/>
</dbReference>
<gene>
    <name evidence="1" type="ORF">VZ94_11945</name>
</gene>
<dbReference type="OrthoDB" id="5569763at2"/>
<organism evidence="1 2">
    <name type="scientific">Methylocucumis oryzae</name>
    <dbReference type="NCBI Taxonomy" id="1632867"/>
    <lineage>
        <taxon>Bacteria</taxon>
        <taxon>Pseudomonadati</taxon>
        <taxon>Pseudomonadota</taxon>
        <taxon>Gammaproteobacteria</taxon>
        <taxon>Methylococcales</taxon>
        <taxon>Methylococcaceae</taxon>
        <taxon>Methylocucumis</taxon>
    </lineage>
</organism>
<dbReference type="EMBL" id="LAJX01000117">
    <property type="protein sequence ID" value="KJV06341.1"/>
    <property type="molecule type" value="Genomic_DNA"/>
</dbReference>
<evidence type="ECO:0000313" key="1">
    <source>
        <dbReference type="EMBL" id="KJV06341.1"/>
    </source>
</evidence>
<protein>
    <submittedName>
        <fullName evidence="1">Uncharacterized protein</fullName>
    </submittedName>
</protein>
<evidence type="ECO:0000313" key="2">
    <source>
        <dbReference type="Proteomes" id="UP000033684"/>
    </source>
</evidence>
<dbReference type="RefSeq" id="WP_045779396.1">
    <property type="nucleotide sequence ID" value="NZ_LAJX01000117.1"/>
</dbReference>
<dbReference type="PATRIC" id="fig|1632867.3.peg.561"/>
<reference evidence="1 2" key="2">
    <citation type="journal article" date="2016" name="Microb. Ecol.">
        <title>Genome Characteristics of a Novel Type I Methanotroph (Sn10-6) Isolated from a Flooded Indian Rice Field.</title>
        <authorList>
            <person name="Rahalkar M.C."/>
            <person name="Pandit P.S."/>
            <person name="Dhakephalkar P.K."/>
            <person name="Pore S."/>
            <person name="Arora P."/>
            <person name="Kapse N."/>
        </authorList>
    </citation>
    <scope>NUCLEOTIDE SEQUENCE [LARGE SCALE GENOMIC DNA]</scope>
    <source>
        <strain evidence="1 2">Sn10-6</strain>
    </source>
</reference>
<accession>A0A0F3IHW0</accession>
<proteinExistence type="predicted"/>
<comment type="caution">
    <text evidence="1">The sequence shown here is derived from an EMBL/GenBank/DDBJ whole genome shotgun (WGS) entry which is preliminary data.</text>
</comment>
<keyword evidence="2" id="KW-1185">Reference proteome</keyword>